<sequence length="296" mass="33942">MKADNRHITTQKWELEGISISHNIIHFTSLEKHRSVNELEAVRLHFGLKGDYDFSSQKLQTAHTFTGHHNNIMYSDGLDLEVCAKSKQIETFGVNFTPDSFVQIAQHGNDALKRLVENVIDKKNAVLSDEWRPNSFKIHQVINEILHCRFGGELKKLFLLSKSIELLVLQAALYEAKTSNTFIKTNTDKRKLFEAKEILTDQLGEPPTIYQLSKLVALNEYKLKKGFKELFGTTIFGYIHHNRMCIAQRLLLDTQKSAKEIAYEIGYSSPQHFSKAFKKEFGKTPDSIRRSPDSTL</sequence>
<accession>A0ABW5NG66</accession>
<evidence type="ECO:0000259" key="4">
    <source>
        <dbReference type="PROSITE" id="PS01124"/>
    </source>
</evidence>
<evidence type="ECO:0000256" key="2">
    <source>
        <dbReference type="ARBA" id="ARBA00023125"/>
    </source>
</evidence>
<dbReference type="PRINTS" id="PR00032">
    <property type="entry name" value="HTHARAC"/>
</dbReference>
<keyword evidence="2" id="KW-0238">DNA-binding</keyword>
<gene>
    <name evidence="5" type="ORF">ACFSTE_22130</name>
</gene>
<dbReference type="InterPro" id="IPR018060">
    <property type="entry name" value="HTH_AraC"/>
</dbReference>
<dbReference type="EMBL" id="JBHULX010000048">
    <property type="protein sequence ID" value="MFD2593553.1"/>
    <property type="molecule type" value="Genomic_DNA"/>
</dbReference>
<keyword evidence="6" id="KW-1185">Reference proteome</keyword>
<evidence type="ECO:0000313" key="5">
    <source>
        <dbReference type="EMBL" id="MFD2593553.1"/>
    </source>
</evidence>
<evidence type="ECO:0000256" key="3">
    <source>
        <dbReference type="ARBA" id="ARBA00023163"/>
    </source>
</evidence>
<keyword evidence="3" id="KW-0804">Transcription</keyword>
<dbReference type="SMART" id="SM00342">
    <property type="entry name" value="HTH_ARAC"/>
    <property type="match status" value="1"/>
</dbReference>
<dbReference type="PROSITE" id="PS01124">
    <property type="entry name" value="HTH_ARAC_FAMILY_2"/>
    <property type="match status" value="1"/>
</dbReference>
<name>A0ABW5NG66_9FLAO</name>
<dbReference type="PANTHER" id="PTHR47893:SF1">
    <property type="entry name" value="REGULATORY PROTEIN PCHR"/>
    <property type="match status" value="1"/>
</dbReference>
<protein>
    <submittedName>
        <fullName evidence="5">Helix-turn-helix transcriptional regulator</fullName>
    </submittedName>
</protein>
<evidence type="ECO:0000313" key="6">
    <source>
        <dbReference type="Proteomes" id="UP001597459"/>
    </source>
</evidence>
<dbReference type="Pfam" id="PF12833">
    <property type="entry name" value="HTH_18"/>
    <property type="match status" value="1"/>
</dbReference>
<dbReference type="SUPFAM" id="SSF46689">
    <property type="entry name" value="Homeodomain-like"/>
    <property type="match status" value="1"/>
</dbReference>
<dbReference type="Proteomes" id="UP001597459">
    <property type="component" value="Unassembled WGS sequence"/>
</dbReference>
<proteinExistence type="predicted"/>
<reference evidence="6" key="1">
    <citation type="journal article" date="2019" name="Int. J. Syst. Evol. Microbiol.">
        <title>The Global Catalogue of Microorganisms (GCM) 10K type strain sequencing project: providing services to taxonomists for standard genome sequencing and annotation.</title>
        <authorList>
            <consortium name="The Broad Institute Genomics Platform"/>
            <consortium name="The Broad Institute Genome Sequencing Center for Infectious Disease"/>
            <person name="Wu L."/>
            <person name="Ma J."/>
        </authorList>
    </citation>
    <scope>NUCLEOTIDE SEQUENCE [LARGE SCALE GENOMIC DNA]</scope>
    <source>
        <strain evidence="6">KCTC 42423</strain>
    </source>
</reference>
<comment type="caution">
    <text evidence="5">The sequence shown here is derived from an EMBL/GenBank/DDBJ whole genome shotgun (WGS) entry which is preliminary data.</text>
</comment>
<dbReference type="InterPro" id="IPR020449">
    <property type="entry name" value="Tscrpt_reg_AraC-type_HTH"/>
</dbReference>
<evidence type="ECO:0000256" key="1">
    <source>
        <dbReference type="ARBA" id="ARBA00023015"/>
    </source>
</evidence>
<feature type="domain" description="HTH araC/xylS-type" evidence="4">
    <location>
        <begin position="193"/>
        <end position="291"/>
    </location>
</feature>
<dbReference type="PANTHER" id="PTHR47893">
    <property type="entry name" value="REGULATORY PROTEIN PCHR"/>
    <property type="match status" value="1"/>
</dbReference>
<dbReference type="Gene3D" id="1.10.10.60">
    <property type="entry name" value="Homeodomain-like"/>
    <property type="match status" value="2"/>
</dbReference>
<dbReference type="InterPro" id="IPR009057">
    <property type="entry name" value="Homeodomain-like_sf"/>
</dbReference>
<dbReference type="InterPro" id="IPR053142">
    <property type="entry name" value="PchR_regulatory_protein"/>
</dbReference>
<dbReference type="RefSeq" id="WP_378253994.1">
    <property type="nucleotide sequence ID" value="NZ_JBHSJV010000001.1"/>
</dbReference>
<keyword evidence="1" id="KW-0805">Transcription regulation</keyword>
<organism evidence="5 6">
    <name type="scientific">Aquimarina hainanensis</name>
    <dbReference type="NCBI Taxonomy" id="1578017"/>
    <lineage>
        <taxon>Bacteria</taxon>
        <taxon>Pseudomonadati</taxon>
        <taxon>Bacteroidota</taxon>
        <taxon>Flavobacteriia</taxon>
        <taxon>Flavobacteriales</taxon>
        <taxon>Flavobacteriaceae</taxon>
        <taxon>Aquimarina</taxon>
    </lineage>
</organism>